<keyword evidence="1" id="KW-1133">Transmembrane helix</keyword>
<feature type="transmembrane region" description="Helical" evidence="1">
    <location>
        <begin position="193"/>
        <end position="215"/>
    </location>
</feature>
<feature type="transmembrane region" description="Helical" evidence="1">
    <location>
        <begin position="389"/>
        <end position="408"/>
    </location>
</feature>
<dbReference type="PANTHER" id="PTHR23516:SF23">
    <property type="entry name" value="MOLYBDATE-ANION TRANSPORTER"/>
    <property type="match status" value="1"/>
</dbReference>
<comment type="caution">
    <text evidence="2">The sequence shown here is derived from an EMBL/GenBank/DDBJ whole genome shotgun (WGS) entry which is preliminary data.</text>
</comment>
<dbReference type="Pfam" id="PF05631">
    <property type="entry name" value="MFS_5"/>
    <property type="match status" value="2"/>
</dbReference>
<organism evidence="2 3">
    <name type="scientific">Patella caerulea</name>
    <name type="common">Rayed Mediterranean limpet</name>
    <dbReference type="NCBI Taxonomy" id="87958"/>
    <lineage>
        <taxon>Eukaryota</taxon>
        <taxon>Metazoa</taxon>
        <taxon>Spiralia</taxon>
        <taxon>Lophotrochozoa</taxon>
        <taxon>Mollusca</taxon>
        <taxon>Gastropoda</taxon>
        <taxon>Patellogastropoda</taxon>
        <taxon>Patelloidea</taxon>
        <taxon>Patellidae</taxon>
        <taxon>Patella</taxon>
    </lineage>
</organism>
<feature type="transmembrane region" description="Helical" evidence="1">
    <location>
        <begin position="414"/>
        <end position="434"/>
    </location>
</feature>
<feature type="transmembrane region" description="Helical" evidence="1">
    <location>
        <begin position="42"/>
        <end position="63"/>
    </location>
</feature>
<dbReference type="Proteomes" id="UP001347796">
    <property type="component" value="Unassembled WGS sequence"/>
</dbReference>
<dbReference type="InterPro" id="IPR036259">
    <property type="entry name" value="MFS_trans_sf"/>
</dbReference>
<dbReference type="AlphaFoldDB" id="A0AAN8JGN7"/>
<name>A0AAN8JGN7_PATCE</name>
<keyword evidence="1" id="KW-0472">Membrane</keyword>
<feature type="transmembrane region" description="Helical" evidence="1">
    <location>
        <begin position="355"/>
        <end position="377"/>
    </location>
</feature>
<keyword evidence="3" id="KW-1185">Reference proteome</keyword>
<feature type="transmembrane region" description="Helical" evidence="1">
    <location>
        <begin position="131"/>
        <end position="150"/>
    </location>
</feature>
<sequence length="472" mass="52802">MNIFLGGFWFLCIVCAFLYLYTRSTLSSVNNVNFNQFQRSYLIVYLLAMAGDWLQGPHVYALYENYGMSTHQIDKLFVAGFGSSMMVGTIVGSFADRYGRKTNCILYGVLYGLACITKHFNNFWILMLGRLLGGTATSILYSAFESWLIFEHNKRNFEPELLSNIFSNAVLGNSLVAIIAGLVAQYFADLFGFVAPFDLSMGVLIVMIVLTIFTWPENYGNQSSDLTSSFKKAITSIRTDPKVLCLGLIQSLFEGSMYIFVLEWTPALTPHTPPVAKNPVVQRNLLADKMTEDGHRGSIPHGHIFAAFMVAIMIGSSIFKLLTKFTSVESFMRIVLLTSALALLTPIFFAGNQTVVFIGFLVFEACVGIFWPSLGTMRGKYVPEETRATIMNFFRIPLNLIVIIILLQDLSMSVIFRCCAVFLLIAAMCQQWLYSLYKVLPKPLGELKNGHKLGQEEKVPLKEVEGQGDIII</sequence>
<reference evidence="2 3" key="1">
    <citation type="submission" date="2024-01" db="EMBL/GenBank/DDBJ databases">
        <title>The genome of the rayed Mediterranean limpet Patella caerulea (Linnaeus, 1758).</title>
        <authorList>
            <person name="Anh-Thu Weber A."/>
            <person name="Halstead-Nussloch G."/>
        </authorList>
    </citation>
    <scope>NUCLEOTIDE SEQUENCE [LARGE SCALE GENOMIC DNA]</scope>
    <source>
        <strain evidence="2">AATW-2023a</strain>
        <tissue evidence="2">Whole specimen</tissue>
    </source>
</reference>
<dbReference type="InterPro" id="IPR008509">
    <property type="entry name" value="MOT2/MFSD5"/>
</dbReference>
<proteinExistence type="predicted"/>
<dbReference type="PANTHER" id="PTHR23516">
    <property type="entry name" value="SAM (S-ADENOSYL METHIONINE) TRANSPORTER"/>
    <property type="match status" value="1"/>
</dbReference>
<dbReference type="CDD" id="cd17487">
    <property type="entry name" value="MFS_MFSD5_like"/>
    <property type="match status" value="1"/>
</dbReference>
<dbReference type="GO" id="GO:0016020">
    <property type="term" value="C:membrane"/>
    <property type="evidence" value="ECO:0007669"/>
    <property type="project" value="InterPro"/>
</dbReference>
<evidence type="ECO:0000313" key="3">
    <source>
        <dbReference type="Proteomes" id="UP001347796"/>
    </source>
</evidence>
<gene>
    <name evidence="2" type="ORF">SNE40_015209</name>
</gene>
<evidence type="ECO:0000256" key="1">
    <source>
        <dbReference type="SAM" id="Phobius"/>
    </source>
</evidence>
<keyword evidence="1" id="KW-0812">Transmembrane</keyword>
<dbReference type="EMBL" id="JAZGQO010000010">
    <property type="protein sequence ID" value="KAK6177017.1"/>
    <property type="molecule type" value="Genomic_DNA"/>
</dbReference>
<dbReference type="GO" id="GO:0015098">
    <property type="term" value="F:molybdate ion transmembrane transporter activity"/>
    <property type="evidence" value="ECO:0007669"/>
    <property type="project" value="InterPro"/>
</dbReference>
<feature type="transmembrane region" description="Helical" evidence="1">
    <location>
        <begin position="162"/>
        <end position="187"/>
    </location>
</feature>
<feature type="transmembrane region" description="Helical" evidence="1">
    <location>
        <begin position="6"/>
        <end position="22"/>
    </location>
</feature>
<protein>
    <submittedName>
        <fullName evidence="2">Uncharacterized protein</fullName>
    </submittedName>
</protein>
<accession>A0AAN8JGN7</accession>
<feature type="transmembrane region" description="Helical" evidence="1">
    <location>
        <begin position="75"/>
        <end position="95"/>
    </location>
</feature>
<dbReference type="Gene3D" id="1.20.1250.20">
    <property type="entry name" value="MFS general substrate transporter like domains"/>
    <property type="match status" value="1"/>
</dbReference>
<feature type="transmembrane region" description="Helical" evidence="1">
    <location>
        <begin position="299"/>
        <end position="319"/>
    </location>
</feature>
<feature type="transmembrane region" description="Helical" evidence="1">
    <location>
        <begin position="331"/>
        <end position="349"/>
    </location>
</feature>
<evidence type="ECO:0000313" key="2">
    <source>
        <dbReference type="EMBL" id="KAK6177017.1"/>
    </source>
</evidence>
<dbReference type="SUPFAM" id="SSF103473">
    <property type="entry name" value="MFS general substrate transporter"/>
    <property type="match status" value="1"/>
</dbReference>
<feature type="transmembrane region" description="Helical" evidence="1">
    <location>
        <begin position="104"/>
        <end position="125"/>
    </location>
</feature>